<evidence type="ECO:0000313" key="3">
    <source>
        <dbReference type="EMBL" id="MFA9949649.1"/>
    </source>
</evidence>
<evidence type="ECO:0000256" key="1">
    <source>
        <dbReference type="SAM" id="SignalP"/>
    </source>
</evidence>
<dbReference type="InterPro" id="IPR013830">
    <property type="entry name" value="SGNH_hydro"/>
</dbReference>
<feature type="signal peptide" evidence="1">
    <location>
        <begin position="1"/>
        <end position="19"/>
    </location>
</feature>
<organism evidence="3 4">
    <name type="scientific">Dentiradicibacter hellwigii</name>
    <dbReference type="NCBI Taxonomy" id="3149053"/>
    <lineage>
        <taxon>Bacteria</taxon>
        <taxon>Pseudomonadati</taxon>
        <taxon>Pseudomonadota</taxon>
        <taxon>Betaproteobacteria</taxon>
        <taxon>Rhodocyclales</taxon>
        <taxon>Rhodocyclaceae</taxon>
        <taxon>Dentiradicibacter</taxon>
    </lineage>
</organism>
<feature type="chain" id="PRO_5046278927" evidence="1">
    <location>
        <begin position="20"/>
        <end position="213"/>
    </location>
</feature>
<dbReference type="InterPro" id="IPR051532">
    <property type="entry name" value="Ester_Hydrolysis_Enzymes"/>
</dbReference>
<reference evidence="4" key="1">
    <citation type="submission" date="2024-06" db="EMBL/GenBank/DDBJ databases">
        <title>Radixoralia hellwigii gen. nov., sp nov., isolated from a root canal in the human oral cavity.</title>
        <authorList>
            <person name="Bartsch S."/>
            <person name="Wittmer A."/>
            <person name="Schulz A.-K."/>
            <person name="Neumann-Schaal M."/>
            <person name="Wolf J."/>
            <person name="Gronow S."/>
            <person name="Tennert C."/>
            <person name="Haecker G."/>
            <person name="Cieplik F."/>
            <person name="Al-Ahmad A."/>
        </authorList>
    </citation>
    <scope>NUCLEOTIDE SEQUENCE [LARGE SCALE GENOMIC DNA]</scope>
    <source>
        <strain evidence="4">Wk13</strain>
    </source>
</reference>
<comment type="caution">
    <text evidence="3">The sequence shown here is derived from an EMBL/GenBank/DDBJ whole genome shotgun (WGS) entry which is preliminary data.</text>
</comment>
<dbReference type="PANTHER" id="PTHR30383:SF24">
    <property type="entry name" value="THIOESTERASE 1_PROTEASE 1_LYSOPHOSPHOLIPASE L1"/>
    <property type="match status" value="1"/>
</dbReference>
<dbReference type="PROSITE" id="PS51257">
    <property type="entry name" value="PROKAR_LIPOPROTEIN"/>
    <property type="match status" value="1"/>
</dbReference>
<keyword evidence="1" id="KW-0732">Signal</keyword>
<keyword evidence="4" id="KW-1185">Reference proteome</keyword>
<feature type="domain" description="SGNH hydrolase-type esterase" evidence="2">
    <location>
        <begin position="38"/>
        <end position="194"/>
    </location>
</feature>
<evidence type="ECO:0000313" key="4">
    <source>
        <dbReference type="Proteomes" id="UP001574673"/>
    </source>
</evidence>
<evidence type="ECO:0000259" key="2">
    <source>
        <dbReference type="Pfam" id="PF13472"/>
    </source>
</evidence>
<dbReference type="Gene3D" id="3.40.50.1110">
    <property type="entry name" value="SGNH hydrolase"/>
    <property type="match status" value="1"/>
</dbReference>
<dbReference type="InterPro" id="IPR036514">
    <property type="entry name" value="SGNH_hydro_sf"/>
</dbReference>
<dbReference type="Pfam" id="PF13472">
    <property type="entry name" value="Lipase_GDSL_2"/>
    <property type="match status" value="1"/>
</dbReference>
<accession>A0ABV4UFH8</accession>
<dbReference type="EMBL" id="JBEUWX010000002">
    <property type="protein sequence ID" value="MFA9949649.1"/>
    <property type="molecule type" value="Genomic_DNA"/>
</dbReference>
<gene>
    <name evidence="3" type="ORF">ABCS64_04780</name>
</gene>
<dbReference type="PANTHER" id="PTHR30383">
    <property type="entry name" value="THIOESTERASE 1/PROTEASE 1/LYSOPHOSPHOLIPASE L1"/>
    <property type="match status" value="1"/>
</dbReference>
<dbReference type="SUPFAM" id="SSF52266">
    <property type="entry name" value="SGNH hydrolase"/>
    <property type="match status" value="1"/>
</dbReference>
<dbReference type="RefSeq" id="WP_418890761.1">
    <property type="nucleotide sequence ID" value="NZ_JBEUWX010000002.1"/>
</dbReference>
<proteinExistence type="predicted"/>
<name>A0ABV4UFH8_9RHOO</name>
<dbReference type="Proteomes" id="UP001574673">
    <property type="component" value="Unassembled WGS sequence"/>
</dbReference>
<protein>
    <submittedName>
        <fullName evidence="3">GDSL-type esterase/lipase family protein</fullName>
    </submittedName>
</protein>
<sequence>MNMTRRRAFGLIAASTLLAACGKSVKLAAIAPGKTVLAFGDSVTFGTGAAPGEDWPSLIAARTGWRVINAGVPGDTAEAGKNRLPALLAEHRPDLVIVEIGGNDFLRRRPDELVKEDIRQMLREIRQQGAAAVLVAVPAFSLMSAVGKPADSPIYQALGKEEKIPVIADVFSGVLGRAELRADPIHPNAQGYARMAAEMTDRLRELGLFSGSR</sequence>